<dbReference type="PANTHER" id="PTHR47973">
    <property type="entry name" value="CYSTEINE-RICH RECEPTOR-LIKE PROTEIN KINASE 3"/>
    <property type="match status" value="1"/>
</dbReference>
<dbReference type="PROSITE" id="PS00107">
    <property type="entry name" value="PROTEIN_KINASE_ATP"/>
    <property type="match status" value="1"/>
</dbReference>
<sequence length="180" mass="19167">MEEAAKIASLLYTTCIDFKYSTLEKATGHLSESNKLGQGGFGAVYKGVLADGREIAVKRLFIDKRPPVSDFFNEANIISSLEHENLVRLLGCSCSGPENLLVYEYLPNQRGPPATAPGKGRRLPLPPAPPFADDGAGERNPRARWSSSSSGSSIAAVSSALSSPGDEGFAGLCHERGEQK</sequence>
<reference evidence="8 9" key="1">
    <citation type="submission" date="2019-12" db="EMBL/GenBank/DDBJ databases">
        <authorList>
            <person name="Scholz U."/>
            <person name="Mascher M."/>
            <person name="Fiebig A."/>
        </authorList>
    </citation>
    <scope>NUCLEOTIDE SEQUENCE</scope>
</reference>
<dbReference type="InterPro" id="IPR001245">
    <property type="entry name" value="Ser-Thr/Tyr_kinase_cat_dom"/>
</dbReference>
<keyword evidence="3" id="KW-0418">Kinase</keyword>
<keyword evidence="9" id="KW-1185">Reference proteome</keyword>
<feature type="region of interest" description="Disordered" evidence="6">
    <location>
        <begin position="112"/>
        <end position="180"/>
    </location>
</feature>
<accession>A0A7I8JMT8</accession>
<keyword evidence="2 5" id="KW-0547">Nucleotide-binding</keyword>
<dbReference type="GO" id="GO:0004713">
    <property type="term" value="F:protein tyrosine kinase activity"/>
    <property type="evidence" value="ECO:0007669"/>
    <property type="project" value="InterPro"/>
</dbReference>
<dbReference type="InterPro" id="IPR000719">
    <property type="entry name" value="Prot_kinase_dom"/>
</dbReference>
<dbReference type="EMBL" id="LR743602">
    <property type="protein sequence ID" value="CAA2632223.1"/>
    <property type="molecule type" value="Genomic_DNA"/>
</dbReference>
<name>A0A7I8JMT8_SPIIN</name>
<dbReference type="PROSITE" id="PS50011">
    <property type="entry name" value="PROTEIN_KINASE_DOM"/>
    <property type="match status" value="1"/>
</dbReference>
<evidence type="ECO:0000256" key="2">
    <source>
        <dbReference type="ARBA" id="ARBA00022741"/>
    </source>
</evidence>
<evidence type="ECO:0000313" key="8">
    <source>
        <dbReference type="EMBL" id="CAA2632223.1"/>
    </source>
</evidence>
<evidence type="ECO:0000259" key="7">
    <source>
        <dbReference type="PROSITE" id="PS50011"/>
    </source>
</evidence>
<evidence type="ECO:0000313" key="9">
    <source>
        <dbReference type="Proteomes" id="UP001189122"/>
    </source>
</evidence>
<dbReference type="Gene3D" id="3.30.200.20">
    <property type="entry name" value="Phosphorylase Kinase, domain 1"/>
    <property type="match status" value="1"/>
</dbReference>
<dbReference type="EMBL" id="CACRZD030000015">
    <property type="protein sequence ID" value="CAA6671449.1"/>
    <property type="molecule type" value="Genomic_DNA"/>
</dbReference>
<feature type="domain" description="Protein kinase" evidence="7">
    <location>
        <begin position="30"/>
        <end position="180"/>
    </location>
</feature>
<evidence type="ECO:0000256" key="6">
    <source>
        <dbReference type="SAM" id="MobiDB-lite"/>
    </source>
</evidence>
<feature type="binding site" evidence="5">
    <location>
        <position position="58"/>
    </location>
    <ligand>
        <name>ATP</name>
        <dbReference type="ChEBI" id="CHEBI:30616"/>
    </ligand>
</feature>
<protein>
    <recommendedName>
        <fullName evidence="7">Protein kinase domain-containing protein</fullName>
    </recommendedName>
</protein>
<dbReference type="InterPro" id="IPR052059">
    <property type="entry name" value="CR_Ser/Thr_kinase"/>
</dbReference>
<dbReference type="Pfam" id="PF07714">
    <property type="entry name" value="PK_Tyr_Ser-Thr"/>
    <property type="match status" value="1"/>
</dbReference>
<dbReference type="SUPFAM" id="SSF56112">
    <property type="entry name" value="Protein kinase-like (PK-like)"/>
    <property type="match status" value="1"/>
</dbReference>
<dbReference type="GO" id="GO:0005524">
    <property type="term" value="F:ATP binding"/>
    <property type="evidence" value="ECO:0007669"/>
    <property type="project" value="UniProtKB-UniRule"/>
</dbReference>
<evidence type="ECO:0000256" key="1">
    <source>
        <dbReference type="ARBA" id="ARBA00022679"/>
    </source>
</evidence>
<feature type="compositionally biased region" description="Low complexity" evidence="6">
    <location>
        <begin position="146"/>
        <end position="163"/>
    </location>
</feature>
<organism evidence="8">
    <name type="scientific">Spirodela intermedia</name>
    <name type="common">Intermediate duckweed</name>
    <dbReference type="NCBI Taxonomy" id="51605"/>
    <lineage>
        <taxon>Eukaryota</taxon>
        <taxon>Viridiplantae</taxon>
        <taxon>Streptophyta</taxon>
        <taxon>Embryophyta</taxon>
        <taxon>Tracheophyta</taxon>
        <taxon>Spermatophyta</taxon>
        <taxon>Magnoliopsida</taxon>
        <taxon>Liliopsida</taxon>
        <taxon>Araceae</taxon>
        <taxon>Lemnoideae</taxon>
        <taxon>Spirodela</taxon>
    </lineage>
</organism>
<keyword evidence="1" id="KW-0808">Transferase</keyword>
<proteinExistence type="predicted"/>
<gene>
    <name evidence="8" type="ORF">SI7747_15017857</name>
</gene>
<evidence type="ECO:0000256" key="4">
    <source>
        <dbReference type="ARBA" id="ARBA00022840"/>
    </source>
</evidence>
<dbReference type="InterPro" id="IPR011009">
    <property type="entry name" value="Kinase-like_dom_sf"/>
</dbReference>
<dbReference type="AlphaFoldDB" id="A0A7I8JMT8"/>
<keyword evidence="4 5" id="KW-0067">ATP-binding</keyword>
<dbReference type="Proteomes" id="UP001189122">
    <property type="component" value="Unassembled WGS sequence"/>
</dbReference>
<dbReference type="SMART" id="SM00219">
    <property type="entry name" value="TyrKc"/>
    <property type="match status" value="1"/>
</dbReference>
<evidence type="ECO:0000256" key="5">
    <source>
        <dbReference type="PROSITE-ProRule" id="PRU10141"/>
    </source>
</evidence>
<dbReference type="InterPro" id="IPR020635">
    <property type="entry name" value="Tyr_kinase_cat_dom"/>
</dbReference>
<evidence type="ECO:0000256" key="3">
    <source>
        <dbReference type="ARBA" id="ARBA00022777"/>
    </source>
</evidence>
<dbReference type="FunFam" id="3.30.200.20:FF:001208">
    <property type="entry name" value="Putative DUF26-domain receptor-like protein kinase family protein"/>
    <property type="match status" value="1"/>
</dbReference>
<dbReference type="InterPro" id="IPR017441">
    <property type="entry name" value="Protein_kinase_ATP_BS"/>
</dbReference>